<accession>A0ABS6KG68</accession>
<comment type="caution">
    <text evidence="2">The sequence shown here is derived from an EMBL/GenBank/DDBJ whole genome shotgun (WGS) entry which is preliminary data.</text>
</comment>
<keyword evidence="3" id="KW-1185">Reference proteome</keyword>
<keyword evidence="1" id="KW-0732">Signal</keyword>
<reference evidence="2 3" key="1">
    <citation type="journal article" date="2021" name="Sci. Rep.">
        <title>Phenotypic and genomic hallmarks of a novel, potentially pathogenic rapidly growing Mycobacterium species related to the Mycobacterium fortuitum complex.</title>
        <authorList>
            <person name="Gharbi R."/>
            <person name="Khanna V."/>
            <person name="Frigui W."/>
            <person name="Mhenni B."/>
            <person name="Brosch R."/>
            <person name="Mardassi H."/>
        </authorList>
    </citation>
    <scope>NUCLEOTIDE SEQUENCE [LARGE SCALE GENOMIC DNA]</scope>
    <source>
        <strain evidence="2 3">TNTM28</strain>
    </source>
</reference>
<proteinExistence type="predicted"/>
<dbReference type="EMBL" id="VOMB01000002">
    <property type="protein sequence ID" value="MBU9762564.1"/>
    <property type="molecule type" value="Genomic_DNA"/>
</dbReference>
<dbReference type="RefSeq" id="WP_217154546.1">
    <property type="nucleotide sequence ID" value="NZ_VOMB01000002.1"/>
</dbReference>
<evidence type="ECO:0000313" key="3">
    <source>
        <dbReference type="Proteomes" id="UP000812982"/>
    </source>
</evidence>
<name>A0ABS6KG68_9MYCO</name>
<organism evidence="2 3">
    <name type="scientific">[Mycobacterium] fortunisiensis</name>
    <dbReference type="NCBI Taxonomy" id="2600579"/>
    <lineage>
        <taxon>Bacteria</taxon>
        <taxon>Bacillati</taxon>
        <taxon>Actinomycetota</taxon>
        <taxon>Actinomycetes</taxon>
        <taxon>Mycobacteriales</taxon>
        <taxon>Mycobacteriaceae</taxon>
        <taxon>Mycolicibacterium</taxon>
    </lineage>
</organism>
<dbReference type="Proteomes" id="UP000812982">
    <property type="component" value="Unassembled WGS sequence"/>
</dbReference>
<sequence length="156" mass="15986">MSAAERTAGRRTLAGLSSICAVGMLCAPMAGAEPDEGFDHGIASVRAAGSCAALIRDPLAQKVAEISNRSTEDYLNHTARHVPVADPLAVLKDFGSDAGKAVQLQGYGRTDAAAIKGALLQGHTALPDCSYTTFGSSLIRNPERGQVLAVAVLAGP</sequence>
<gene>
    <name evidence="2" type="ORF">FR943_01685</name>
</gene>
<feature type="signal peptide" evidence="1">
    <location>
        <begin position="1"/>
        <end position="32"/>
    </location>
</feature>
<evidence type="ECO:0000256" key="1">
    <source>
        <dbReference type="SAM" id="SignalP"/>
    </source>
</evidence>
<protein>
    <recommendedName>
        <fullName evidence="4">CAP domain-containing protein</fullName>
    </recommendedName>
</protein>
<feature type="chain" id="PRO_5047369514" description="CAP domain-containing protein" evidence="1">
    <location>
        <begin position="33"/>
        <end position="156"/>
    </location>
</feature>
<evidence type="ECO:0008006" key="4">
    <source>
        <dbReference type="Google" id="ProtNLM"/>
    </source>
</evidence>
<evidence type="ECO:0000313" key="2">
    <source>
        <dbReference type="EMBL" id="MBU9762564.1"/>
    </source>
</evidence>